<evidence type="ECO:0000313" key="3">
    <source>
        <dbReference type="Proteomes" id="UP000095282"/>
    </source>
</evidence>
<reference evidence="4" key="1">
    <citation type="submission" date="2016-11" db="UniProtKB">
        <authorList>
            <consortium name="WormBaseParasite"/>
        </authorList>
    </citation>
    <scope>IDENTIFICATION</scope>
</reference>
<dbReference type="GO" id="GO:0042796">
    <property type="term" value="P:snRNA transcription by RNA polymerase III"/>
    <property type="evidence" value="ECO:0007669"/>
    <property type="project" value="TreeGrafter"/>
</dbReference>
<dbReference type="STRING" id="1561998.A0A1I7T4S2"/>
<sequence length="466" mass="53640">MSSNGIPTPFMGSGVKQDLHLLYSKFSSIESNKIRDFAEVFRELRFETIFHYRISPAEYIEFSEYLLQNAALYFGTKNEIGEQRRFKERVFGIYTCYSLYNVQPSDHVCQIPVTNLQFEDLLQFEKILVSEKCWEPLAALKNLFLKKAFRLTVFQSSYDPLIHKKYISEEELPGFSRRPIEPFARAHHFKNHQFLGELDYIHKAYIQGKKNLGFDDIRMADKVNPVDSIRTSIEKHQKDSETTSDIPEETGTVSAGTSRSSLRNKAYSAELKHTRQRRHLDPNMEENFKHLTSGQSALLDEHDSQKPGTSQPVKHKKRRKIVDEDPQPLDDDAIAEQVLLNEYSSRVKPETIDLDEDVKLGGKIGRQGTSGLAQIRAPKRKNAKLVQVKTERVEDEGPTTKTPHSEVLIFDSPEKKKVAQFDVKPKIDSVWAHKLNTWKGQVNATDKKLKKLKSQIKIEDNDDDDD</sequence>
<dbReference type="Proteomes" id="UP000095282">
    <property type="component" value="Unplaced"/>
</dbReference>
<feature type="region of interest" description="Disordered" evidence="2">
    <location>
        <begin position="299"/>
        <end position="319"/>
    </location>
</feature>
<keyword evidence="3" id="KW-1185">Reference proteome</keyword>
<dbReference type="Pfam" id="PF09808">
    <property type="entry name" value="SNAPC1"/>
    <property type="match status" value="1"/>
</dbReference>
<keyword evidence="1" id="KW-0175">Coiled coil</keyword>
<evidence type="ECO:0000256" key="1">
    <source>
        <dbReference type="SAM" id="Coils"/>
    </source>
</evidence>
<dbReference type="WBParaSite" id="Csp11.Scaffold504.g2394.t2">
    <property type="protein sequence ID" value="Csp11.Scaffold504.g2394.t2"/>
    <property type="gene ID" value="Csp11.Scaffold504.g2394"/>
</dbReference>
<accession>A0A1I7T4S2</accession>
<name>A0A1I7T4S2_9PELO</name>
<dbReference type="GO" id="GO:0019185">
    <property type="term" value="C:snRNA-activating protein complex"/>
    <property type="evidence" value="ECO:0007669"/>
    <property type="project" value="TreeGrafter"/>
</dbReference>
<dbReference type="PANTHER" id="PTHR15131:SF3">
    <property type="entry name" value="SNRNA-ACTIVATING PROTEIN COMPLEX SUBUNIT 1"/>
    <property type="match status" value="1"/>
</dbReference>
<proteinExistence type="predicted"/>
<dbReference type="AlphaFoldDB" id="A0A1I7T4S2"/>
<feature type="region of interest" description="Disordered" evidence="2">
    <location>
        <begin position="233"/>
        <end position="282"/>
    </location>
</feature>
<dbReference type="GO" id="GO:0042795">
    <property type="term" value="P:snRNA transcription by RNA polymerase II"/>
    <property type="evidence" value="ECO:0007669"/>
    <property type="project" value="TreeGrafter"/>
</dbReference>
<dbReference type="GO" id="GO:0043565">
    <property type="term" value="F:sequence-specific DNA binding"/>
    <property type="evidence" value="ECO:0007669"/>
    <property type="project" value="TreeGrafter"/>
</dbReference>
<evidence type="ECO:0000313" key="4">
    <source>
        <dbReference type="WBParaSite" id="Csp11.Scaffold504.g2394.t2"/>
    </source>
</evidence>
<dbReference type="InterPro" id="IPR019188">
    <property type="entry name" value="SNAPC1"/>
</dbReference>
<feature type="compositionally biased region" description="Polar residues" evidence="2">
    <location>
        <begin position="251"/>
        <end position="263"/>
    </location>
</feature>
<evidence type="ECO:0000256" key="2">
    <source>
        <dbReference type="SAM" id="MobiDB-lite"/>
    </source>
</evidence>
<organism evidence="3 4">
    <name type="scientific">Caenorhabditis tropicalis</name>
    <dbReference type="NCBI Taxonomy" id="1561998"/>
    <lineage>
        <taxon>Eukaryota</taxon>
        <taxon>Metazoa</taxon>
        <taxon>Ecdysozoa</taxon>
        <taxon>Nematoda</taxon>
        <taxon>Chromadorea</taxon>
        <taxon>Rhabditida</taxon>
        <taxon>Rhabditina</taxon>
        <taxon>Rhabditomorpha</taxon>
        <taxon>Rhabditoidea</taxon>
        <taxon>Rhabditidae</taxon>
        <taxon>Peloderinae</taxon>
        <taxon>Caenorhabditis</taxon>
    </lineage>
</organism>
<protein>
    <submittedName>
        <fullName evidence="4">snRNA-activating protein complex subunit 3</fullName>
    </submittedName>
</protein>
<dbReference type="eggNOG" id="KOG4746">
    <property type="taxonomic scope" value="Eukaryota"/>
</dbReference>
<dbReference type="PANTHER" id="PTHR15131">
    <property type="entry name" value="SMALL NUCLEAR RNA ACTIVATING COMPLEX, POLYPEPTIDE 1"/>
    <property type="match status" value="1"/>
</dbReference>
<feature type="coiled-coil region" evidence="1">
    <location>
        <begin position="435"/>
        <end position="462"/>
    </location>
</feature>